<keyword evidence="4 7" id="KW-0812">Transmembrane</keyword>
<comment type="caution">
    <text evidence="7">Lacks conserved residue(s) required for the propagation of feature annotation.</text>
</comment>
<feature type="transmembrane region" description="Helical" evidence="7">
    <location>
        <begin position="20"/>
        <end position="47"/>
    </location>
</feature>
<feature type="transmembrane region" description="Helical" evidence="7">
    <location>
        <begin position="400"/>
        <end position="421"/>
    </location>
</feature>
<keyword evidence="2" id="KW-1003">Cell membrane</keyword>
<dbReference type="PIRSF" id="PIRSF006066">
    <property type="entry name" value="HI0050"/>
    <property type="match status" value="1"/>
</dbReference>
<feature type="transmembrane region" description="Helical" evidence="7">
    <location>
        <begin position="175"/>
        <end position="200"/>
    </location>
</feature>
<evidence type="ECO:0000256" key="3">
    <source>
        <dbReference type="ARBA" id="ARBA00022519"/>
    </source>
</evidence>
<comment type="function">
    <text evidence="7">Part of the tripartite ATP-independent periplasmic (TRAP) transport system.</text>
</comment>
<protein>
    <recommendedName>
        <fullName evidence="7">TRAP transporter large permease protein</fullName>
    </recommendedName>
</protein>
<dbReference type="PANTHER" id="PTHR33362">
    <property type="entry name" value="SIALIC ACID TRAP TRANSPORTER PERMEASE PROTEIN SIAT-RELATED"/>
    <property type="match status" value="1"/>
</dbReference>
<comment type="subcellular location">
    <subcellularLocation>
        <location evidence="1 7">Cell inner membrane</location>
        <topology evidence="1 7">Multi-pass membrane protein</topology>
    </subcellularLocation>
</comment>
<dbReference type="GO" id="GO:0022857">
    <property type="term" value="F:transmembrane transporter activity"/>
    <property type="evidence" value="ECO:0007669"/>
    <property type="project" value="UniProtKB-UniRule"/>
</dbReference>
<accession>A0A2U9SCH9</accession>
<dbReference type="OrthoDB" id="9790209at2"/>
<sequence length="434" mass="46083">MIGLWEAALGFAFMLGMMFLGFHVAVVMFAVGLLGAALTIGSPIVLAAGTQLWSASDNFVLLAVPLFVLLGEILVRGGSTDRMYRALAHWLSPLPGGLLHTNIGASALFAAVSGSSVATAATIGTVALPAFRNRGYDPRLVLGSVAAGATLGILIPPSINMIIYGAMTNTSVGRLYSAGIVPGLLLTALFMLVIVTVSWWRPSMAGAREPMAPLRVRLRALWGLVPPLGIFAVVMGTIYAGWATPTESAAVAVVVALLMTAAERRLSISMLHDCFVATVQVTAMITLIVVAAFYLSFVIGILGIPQALARFVAEIGAGPIETMLVLFVFYLILGCFLETLSMMIGTIPVVFPLVLTLGIDPVWFGIFLVVMCELALITPPVGMNLYVVQGVRREGSVVQVIQGTMPFLAMMVLLTVVLIYWQDVALWLPRITFG</sequence>
<feature type="transmembrane region" description="Helical" evidence="7">
    <location>
        <begin position="365"/>
        <end position="388"/>
    </location>
</feature>
<keyword evidence="6 7" id="KW-0472">Membrane</keyword>
<comment type="subunit">
    <text evidence="7">The complex comprises the extracytoplasmic solute receptor protein and the two transmembrane proteins.</text>
</comment>
<feature type="transmembrane region" description="Helical" evidence="7">
    <location>
        <begin position="59"/>
        <end position="79"/>
    </location>
</feature>
<evidence type="ECO:0000313" key="10">
    <source>
        <dbReference type="Proteomes" id="UP000249605"/>
    </source>
</evidence>
<dbReference type="KEGG" id="azm:DM194_18730"/>
<evidence type="ECO:0000256" key="4">
    <source>
        <dbReference type="ARBA" id="ARBA00022692"/>
    </source>
</evidence>
<reference evidence="9 10" key="1">
    <citation type="submission" date="2018-06" db="EMBL/GenBank/DDBJ databases">
        <title>Complete genome sequencing of Azospirillum sp. M2T2B2.</title>
        <authorList>
            <person name="Heo J."/>
            <person name="Kim S.-J."/>
            <person name="Kwon S.-W."/>
            <person name="Anandham R."/>
        </authorList>
    </citation>
    <scope>NUCLEOTIDE SEQUENCE [LARGE SCALE GENOMIC DNA]</scope>
    <source>
        <strain evidence="9 10">M2T2B2</strain>
        <plasmid evidence="9 10">unnamed7</plasmid>
    </source>
</reference>
<keyword evidence="3 7" id="KW-0997">Cell inner membrane</keyword>
<name>A0A2U9SCH9_9PROT</name>
<dbReference type="RefSeq" id="WP_111069066.1">
    <property type="nucleotide sequence ID" value="NZ_CP029831.1"/>
</dbReference>
<organism evidence="9 10">
    <name type="scientific">Azospirillum ramasamyi</name>
    <dbReference type="NCBI Taxonomy" id="682998"/>
    <lineage>
        <taxon>Bacteria</taxon>
        <taxon>Pseudomonadati</taxon>
        <taxon>Pseudomonadota</taxon>
        <taxon>Alphaproteobacteria</taxon>
        <taxon>Rhodospirillales</taxon>
        <taxon>Azospirillaceae</taxon>
        <taxon>Azospirillum</taxon>
    </lineage>
</organism>
<proteinExistence type="inferred from homology"/>
<dbReference type="NCBIfam" id="TIGR00786">
    <property type="entry name" value="dctM"/>
    <property type="match status" value="1"/>
</dbReference>
<dbReference type="GO" id="GO:0005886">
    <property type="term" value="C:plasma membrane"/>
    <property type="evidence" value="ECO:0007669"/>
    <property type="project" value="UniProtKB-SubCell"/>
</dbReference>
<geneLocation type="plasmid" evidence="9 10">
    <name>unnamed7</name>
</geneLocation>
<dbReference type="InterPro" id="IPR010656">
    <property type="entry name" value="DctM"/>
</dbReference>
<dbReference type="PANTHER" id="PTHR33362:SF5">
    <property type="entry name" value="C4-DICARBOXYLATE TRAP TRANSPORTER LARGE PERMEASE PROTEIN DCTM"/>
    <property type="match status" value="1"/>
</dbReference>
<feature type="domain" description="TRAP C4-dicarboxylate transport system permease DctM subunit" evidence="8">
    <location>
        <begin position="12"/>
        <end position="421"/>
    </location>
</feature>
<keyword evidence="10" id="KW-1185">Reference proteome</keyword>
<keyword evidence="7" id="KW-0813">Transport</keyword>
<evidence type="ECO:0000256" key="1">
    <source>
        <dbReference type="ARBA" id="ARBA00004429"/>
    </source>
</evidence>
<dbReference type="AlphaFoldDB" id="A0A2U9SCH9"/>
<evidence type="ECO:0000259" key="8">
    <source>
        <dbReference type="Pfam" id="PF06808"/>
    </source>
</evidence>
<comment type="similarity">
    <text evidence="7">Belongs to the TRAP transporter large permease family.</text>
</comment>
<dbReference type="InterPro" id="IPR004681">
    <property type="entry name" value="TRAP_DctM"/>
</dbReference>
<evidence type="ECO:0000256" key="2">
    <source>
        <dbReference type="ARBA" id="ARBA00022475"/>
    </source>
</evidence>
<keyword evidence="5 7" id="KW-1133">Transmembrane helix</keyword>
<evidence type="ECO:0000256" key="5">
    <source>
        <dbReference type="ARBA" id="ARBA00022989"/>
    </source>
</evidence>
<dbReference type="Pfam" id="PF06808">
    <property type="entry name" value="DctM"/>
    <property type="match status" value="1"/>
</dbReference>
<evidence type="ECO:0000256" key="6">
    <source>
        <dbReference type="ARBA" id="ARBA00023136"/>
    </source>
</evidence>
<feature type="transmembrane region" description="Helical" evidence="7">
    <location>
        <begin position="221"/>
        <end position="242"/>
    </location>
</feature>
<feature type="transmembrane region" description="Helical" evidence="7">
    <location>
        <begin position="278"/>
        <end position="305"/>
    </location>
</feature>
<evidence type="ECO:0000256" key="7">
    <source>
        <dbReference type="RuleBase" id="RU369079"/>
    </source>
</evidence>
<keyword evidence="9" id="KW-0614">Plasmid</keyword>
<gene>
    <name evidence="9" type="ORF">DM194_18730</name>
</gene>
<feature type="transmembrane region" description="Helical" evidence="7">
    <location>
        <begin position="140"/>
        <end position="163"/>
    </location>
</feature>
<evidence type="ECO:0000313" key="9">
    <source>
        <dbReference type="EMBL" id="AWU96326.1"/>
    </source>
</evidence>
<feature type="transmembrane region" description="Helical" evidence="7">
    <location>
        <begin position="99"/>
        <end position="128"/>
    </location>
</feature>
<dbReference type="EMBL" id="CP029831">
    <property type="protein sequence ID" value="AWU96326.1"/>
    <property type="molecule type" value="Genomic_DNA"/>
</dbReference>
<dbReference type="Proteomes" id="UP000249605">
    <property type="component" value="Plasmid unnamed7"/>
</dbReference>